<keyword evidence="4" id="KW-1185">Reference proteome</keyword>
<dbReference type="InterPro" id="IPR023299">
    <property type="entry name" value="ATPase_P-typ_cyto_dom_N"/>
</dbReference>
<feature type="repeat" description="PPR" evidence="2">
    <location>
        <begin position="255"/>
        <end position="289"/>
    </location>
</feature>
<dbReference type="GO" id="GO:0000166">
    <property type="term" value="F:nucleotide binding"/>
    <property type="evidence" value="ECO:0007669"/>
    <property type="project" value="InterPro"/>
</dbReference>
<feature type="repeat" description="PPR" evidence="2">
    <location>
        <begin position="220"/>
        <end position="254"/>
    </location>
</feature>
<dbReference type="InterPro" id="IPR051222">
    <property type="entry name" value="PPR/CCM1_RNA-binding"/>
</dbReference>
<organism evidence="3 4">
    <name type="scientific">Heracleum sosnowskyi</name>
    <dbReference type="NCBI Taxonomy" id="360622"/>
    <lineage>
        <taxon>Eukaryota</taxon>
        <taxon>Viridiplantae</taxon>
        <taxon>Streptophyta</taxon>
        <taxon>Embryophyta</taxon>
        <taxon>Tracheophyta</taxon>
        <taxon>Spermatophyta</taxon>
        <taxon>Magnoliopsida</taxon>
        <taxon>eudicotyledons</taxon>
        <taxon>Gunneridae</taxon>
        <taxon>Pentapetalae</taxon>
        <taxon>asterids</taxon>
        <taxon>campanulids</taxon>
        <taxon>Apiales</taxon>
        <taxon>Apiaceae</taxon>
        <taxon>Apioideae</taxon>
        <taxon>apioid superclade</taxon>
        <taxon>Tordylieae</taxon>
        <taxon>Tordyliinae</taxon>
        <taxon>Heracleum</taxon>
    </lineage>
</organism>
<evidence type="ECO:0000256" key="2">
    <source>
        <dbReference type="PROSITE-ProRule" id="PRU00708"/>
    </source>
</evidence>
<evidence type="ECO:0000256" key="1">
    <source>
        <dbReference type="ARBA" id="ARBA00022737"/>
    </source>
</evidence>
<dbReference type="InterPro" id="IPR011990">
    <property type="entry name" value="TPR-like_helical_dom_sf"/>
</dbReference>
<dbReference type="AlphaFoldDB" id="A0AAD8NAG8"/>
<dbReference type="PANTHER" id="PTHR47942:SF16">
    <property type="entry name" value="PENTATRICOPEPTIDE REPEAT DOMAIN CONTAINING PROTEIN-RELATED"/>
    <property type="match status" value="1"/>
</dbReference>
<evidence type="ECO:0000313" key="4">
    <source>
        <dbReference type="Proteomes" id="UP001237642"/>
    </source>
</evidence>
<feature type="repeat" description="PPR" evidence="2">
    <location>
        <begin position="461"/>
        <end position="495"/>
    </location>
</feature>
<dbReference type="PANTHER" id="PTHR47942">
    <property type="entry name" value="TETRATRICOPEPTIDE REPEAT (TPR)-LIKE SUPERFAMILY PROTEIN-RELATED"/>
    <property type="match status" value="1"/>
</dbReference>
<dbReference type="InterPro" id="IPR002885">
    <property type="entry name" value="PPR_rpt"/>
</dbReference>
<evidence type="ECO:0008006" key="5">
    <source>
        <dbReference type="Google" id="ProtNLM"/>
    </source>
</evidence>
<dbReference type="Gene3D" id="1.25.40.10">
    <property type="entry name" value="Tetratricopeptide repeat domain"/>
    <property type="match status" value="3"/>
</dbReference>
<dbReference type="Pfam" id="PF01535">
    <property type="entry name" value="PPR"/>
    <property type="match status" value="1"/>
</dbReference>
<reference evidence="3" key="2">
    <citation type="submission" date="2023-05" db="EMBL/GenBank/DDBJ databases">
        <authorList>
            <person name="Schelkunov M.I."/>
        </authorList>
    </citation>
    <scope>NUCLEOTIDE SEQUENCE</scope>
    <source>
        <strain evidence="3">Hsosn_3</strain>
        <tissue evidence="3">Leaf</tissue>
    </source>
</reference>
<dbReference type="NCBIfam" id="TIGR00756">
    <property type="entry name" value="PPR"/>
    <property type="match status" value="6"/>
</dbReference>
<dbReference type="Pfam" id="PF13041">
    <property type="entry name" value="PPR_2"/>
    <property type="match status" value="3"/>
</dbReference>
<dbReference type="Pfam" id="PF13812">
    <property type="entry name" value="PPR_3"/>
    <property type="match status" value="1"/>
</dbReference>
<dbReference type="Gene3D" id="3.40.1110.10">
    <property type="entry name" value="Calcium-transporting ATPase, cytoplasmic domain N"/>
    <property type="match status" value="1"/>
</dbReference>
<dbReference type="EMBL" id="JAUIZM010000001">
    <property type="protein sequence ID" value="KAK1400458.1"/>
    <property type="molecule type" value="Genomic_DNA"/>
</dbReference>
<gene>
    <name evidence="3" type="ORF">POM88_000063</name>
</gene>
<keyword evidence="1" id="KW-0677">Repeat</keyword>
<feature type="repeat" description="PPR" evidence="2">
    <location>
        <begin position="325"/>
        <end position="359"/>
    </location>
</feature>
<sequence>MKVFVKGADTSMFNVIDKYSNFHTTETKAHLHAFSSMGLRTLVVGKRELSSSKFEQCQSSYETASTAVMGRAALLRKVATNVENNLIILRSSGLRINCNKLLARRMTRIVINNRSEESCKKSLDDALTLLKKLPSVSGDTHNTGRSSEDGLGTTGLIIDGTSLVYILDTELEDQVPLTFTFTVSLKAHFFFFSVGLRKTGHTSIAVRLFRSMDMESCAPDAISYNTVIHCFCKHGYVDCALILLYEMTKKGISPNVITYNSLIHALCNLDRWADTRRLLREMVIRNISPDVYTYNVLINAYGKARKTKDAENVIKLMIQRGQYPDVVTYTALMHGYCLHGDINEALSVLNTMRRKGLSPNTRCYNILIYGCCKNLKVDEAIDLFQDMPFEGLTPTIEICSRILQGLFHVGRHFEAQKFFKEMIPNHGVKLDTETCNTLLYDLCRKRNVVEALSLFHIMEGDNVIYNTLIRGCLQNKKYKEGCVLLDEMHARGISADNSTTSMLMDLRINFVFNSSFC</sequence>
<comment type="caution">
    <text evidence="3">The sequence shown here is derived from an EMBL/GenBank/DDBJ whole genome shotgun (WGS) entry which is preliminary data.</text>
</comment>
<name>A0AAD8NAG8_9APIA</name>
<accession>A0AAD8NAG8</accession>
<feature type="repeat" description="PPR" evidence="2">
    <location>
        <begin position="360"/>
        <end position="394"/>
    </location>
</feature>
<protein>
    <recommendedName>
        <fullName evidence="5">Pentatricopeptide repeat-containing protein</fullName>
    </recommendedName>
</protein>
<feature type="repeat" description="PPR" evidence="2">
    <location>
        <begin position="290"/>
        <end position="324"/>
    </location>
</feature>
<reference evidence="3" key="1">
    <citation type="submission" date="2023-02" db="EMBL/GenBank/DDBJ databases">
        <title>Genome of toxic invasive species Heracleum sosnowskyi carries increased number of genes despite the absence of recent whole-genome duplications.</title>
        <authorList>
            <person name="Schelkunov M."/>
            <person name="Shtratnikova V."/>
            <person name="Makarenko M."/>
            <person name="Klepikova A."/>
            <person name="Omelchenko D."/>
            <person name="Novikova G."/>
            <person name="Obukhova E."/>
            <person name="Bogdanov V."/>
            <person name="Penin A."/>
            <person name="Logacheva M."/>
        </authorList>
    </citation>
    <scope>NUCLEOTIDE SEQUENCE</scope>
    <source>
        <strain evidence="3">Hsosn_3</strain>
        <tissue evidence="3">Leaf</tissue>
    </source>
</reference>
<dbReference type="Proteomes" id="UP001237642">
    <property type="component" value="Unassembled WGS sequence"/>
</dbReference>
<evidence type="ECO:0000313" key="3">
    <source>
        <dbReference type="EMBL" id="KAK1400458.1"/>
    </source>
</evidence>
<dbReference type="PROSITE" id="PS51375">
    <property type="entry name" value="PPR"/>
    <property type="match status" value="6"/>
</dbReference>
<proteinExistence type="predicted"/>